<evidence type="ECO:0000313" key="1">
    <source>
        <dbReference type="EMBL" id="PNQ94978.1"/>
    </source>
</evidence>
<reference evidence="1 2" key="1">
    <citation type="submission" date="2018-01" db="EMBL/GenBank/DDBJ databases">
        <title>Whole genome sequence of Azospirillum brasilense REC3 isolated from strawberry roots.</title>
        <authorList>
            <person name="Fontana C.A."/>
            <person name="Salazar S.M."/>
            <person name="Bassi D."/>
            <person name="Puglisi E."/>
            <person name="Lovaisa N.C."/>
            <person name="Toffoli L.M."/>
            <person name="Pedraza R."/>
            <person name="Cocconcelli P.S."/>
        </authorList>
    </citation>
    <scope>NUCLEOTIDE SEQUENCE [LARGE SCALE GENOMIC DNA]</scope>
    <source>
        <strain evidence="1 2">REC3</strain>
        <plasmid evidence="1">p47unnamed</plasmid>
    </source>
</reference>
<proteinExistence type="predicted"/>
<name>A0A2K1FR13_9PROT</name>
<accession>A0A2K1FR13</accession>
<keyword evidence="1" id="KW-0614">Plasmid</keyword>
<dbReference type="EMBL" id="POWG01000068">
    <property type="protein sequence ID" value="PNQ94978.1"/>
    <property type="molecule type" value="Genomic_DNA"/>
</dbReference>
<evidence type="ECO:0000313" key="2">
    <source>
        <dbReference type="Proteomes" id="UP000236268"/>
    </source>
</evidence>
<evidence type="ECO:0008006" key="3">
    <source>
        <dbReference type="Google" id="ProtNLM"/>
    </source>
</evidence>
<dbReference type="AlphaFoldDB" id="A0A2K1FR13"/>
<dbReference type="RefSeq" id="WP_103041725.1">
    <property type="nucleotide sequence ID" value="NZ_POWG01000068.1"/>
</dbReference>
<comment type="caution">
    <text evidence="1">The sequence shown here is derived from an EMBL/GenBank/DDBJ whole genome shotgun (WGS) entry which is preliminary data.</text>
</comment>
<geneLocation type="plasmid" evidence="1">
    <name>p47unnamed</name>
</geneLocation>
<protein>
    <recommendedName>
        <fullName evidence="3">GpW protein</fullName>
    </recommendedName>
</protein>
<dbReference type="Proteomes" id="UP000236268">
    <property type="component" value="Unassembled WGS sequence"/>
</dbReference>
<sequence>MATLSDLEAQRATLIRRLTGLRKRVTTGDRTVEYDLGQAEKALGVIDREISAAKQANGTSRPVRSFVVTPRSGY</sequence>
<gene>
    <name evidence="1" type="ORF">C1S70_31470</name>
</gene>
<organism evidence="1 2">
    <name type="scientific">Azospirillum argentinense</name>
    <dbReference type="NCBI Taxonomy" id="2970906"/>
    <lineage>
        <taxon>Bacteria</taxon>
        <taxon>Pseudomonadati</taxon>
        <taxon>Pseudomonadota</taxon>
        <taxon>Alphaproteobacteria</taxon>
        <taxon>Rhodospirillales</taxon>
        <taxon>Azospirillaceae</taxon>
        <taxon>Azospirillum</taxon>
    </lineage>
</organism>